<dbReference type="EnsemblMetazoa" id="SMAR014797-RA">
    <property type="protein sequence ID" value="SMAR014797-PA"/>
    <property type="gene ID" value="SMAR014797"/>
</dbReference>
<dbReference type="FunFam" id="3.40.33.10:FF:000002">
    <property type="entry name" value="Golgi-associated plant pathogenesis-related protein 1"/>
    <property type="match status" value="1"/>
</dbReference>
<evidence type="ECO:0000313" key="4">
    <source>
        <dbReference type="EnsemblMetazoa" id="SMAR014797-PA"/>
    </source>
</evidence>
<dbReference type="PRINTS" id="PR00837">
    <property type="entry name" value="V5TPXLIKE"/>
</dbReference>
<dbReference type="EMBL" id="JH431873">
    <property type="status" value="NOT_ANNOTATED_CDS"/>
    <property type="molecule type" value="Genomic_DNA"/>
</dbReference>
<dbReference type="OMA" id="PKTENAN"/>
<dbReference type="InterPro" id="IPR018244">
    <property type="entry name" value="Allrgn_V5/Tpx1_CS"/>
</dbReference>
<dbReference type="PANTHER" id="PTHR10334">
    <property type="entry name" value="CYSTEINE-RICH SECRETORY PROTEIN-RELATED"/>
    <property type="match status" value="1"/>
</dbReference>
<dbReference type="InterPro" id="IPR014044">
    <property type="entry name" value="CAP_dom"/>
</dbReference>
<dbReference type="Proteomes" id="UP000014500">
    <property type="component" value="Unassembled WGS sequence"/>
</dbReference>
<accession>T1JLR7</accession>
<comment type="similarity">
    <text evidence="1">Belongs to the CRISP family. Venom allergen 5-like subfamily.</text>
</comment>
<dbReference type="PRINTS" id="PR00838">
    <property type="entry name" value="V5ALLERGEN"/>
</dbReference>
<dbReference type="Pfam" id="PF00188">
    <property type="entry name" value="CAP"/>
    <property type="match status" value="1"/>
</dbReference>
<dbReference type="InterPro" id="IPR035940">
    <property type="entry name" value="CAP_sf"/>
</dbReference>
<evidence type="ECO:0000256" key="2">
    <source>
        <dbReference type="ARBA" id="ARBA00032745"/>
    </source>
</evidence>
<dbReference type="InterPro" id="IPR034113">
    <property type="entry name" value="SCP_GAPR1-like"/>
</dbReference>
<evidence type="ECO:0000259" key="3">
    <source>
        <dbReference type="SMART" id="SM00198"/>
    </source>
</evidence>
<dbReference type="InterPro" id="IPR002413">
    <property type="entry name" value="V5_allergen-like"/>
</dbReference>
<proteinExistence type="inferred from homology"/>
<dbReference type="GO" id="GO:0005576">
    <property type="term" value="C:extracellular region"/>
    <property type="evidence" value="ECO:0007669"/>
    <property type="project" value="InterPro"/>
</dbReference>
<sequence>MATRRIFKSEQTGSAQFTIRETRTVTTSARTLDLNSGNWKSVTTHETFSYDDGRSLNRIGAGDQLQQQFANLSIPGGKVERKEEEKSKKSFFGGFFKPKTENANVTNTSDVPKSTLVGANFENVCLETHNSYRAKHGAQPLILSKELCQYAREWAQKLAKENKFEHRRNSKYGENIYMKWSSDPNHDINGNEPVDDWYAEIKDHVFGREPSSLKSGHFTQVVWEKSRELGVGKSKSKSGKIIVVANYDPPGNMMGDFSQNVHPPRKRK</sequence>
<dbReference type="eggNOG" id="KOG3017">
    <property type="taxonomic scope" value="Eukaryota"/>
</dbReference>
<dbReference type="SUPFAM" id="SSF55797">
    <property type="entry name" value="PR-1-like"/>
    <property type="match status" value="1"/>
</dbReference>
<dbReference type="PROSITE" id="PS01009">
    <property type="entry name" value="CRISP_1"/>
    <property type="match status" value="1"/>
</dbReference>
<dbReference type="PhylomeDB" id="T1JLR7"/>
<dbReference type="STRING" id="126957.T1JLR7"/>
<organism evidence="4 5">
    <name type="scientific">Strigamia maritima</name>
    <name type="common">European centipede</name>
    <name type="synonym">Geophilus maritimus</name>
    <dbReference type="NCBI Taxonomy" id="126957"/>
    <lineage>
        <taxon>Eukaryota</taxon>
        <taxon>Metazoa</taxon>
        <taxon>Ecdysozoa</taxon>
        <taxon>Arthropoda</taxon>
        <taxon>Myriapoda</taxon>
        <taxon>Chilopoda</taxon>
        <taxon>Pleurostigmophora</taxon>
        <taxon>Geophilomorpha</taxon>
        <taxon>Linotaeniidae</taxon>
        <taxon>Strigamia</taxon>
    </lineage>
</organism>
<dbReference type="InterPro" id="IPR001283">
    <property type="entry name" value="CRISP-related"/>
</dbReference>
<evidence type="ECO:0000256" key="1">
    <source>
        <dbReference type="ARBA" id="ARBA00009169"/>
    </source>
</evidence>
<keyword evidence="5" id="KW-1185">Reference proteome</keyword>
<dbReference type="SMART" id="SM00198">
    <property type="entry name" value="SCP"/>
    <property type="match status" value="1"/>
</dbReference>
<dbReference type="AlphaFoldDB" id="T1JLR7"/>
<evidence type="ECO:0000313" key="5">
    <source>
        <dbReference type="Proteomes" id="UP000014500"/>
    </source>
</evidence>
<reference evidence="5" key="1">
    <citation type="submission" date="2011-05" db="EMBL/GenBank/DDBJ databases">
        <authorList>
            <person name="Richards S.R."/>
            <person name="Qu J."/>
            <person name="Jiang H."/>
            <person name="Jhangiani S.N."/>
            <person name="Agravi P."/>
            <person name="Goodspeed R."/>
            <person name="Gross S."/>
            <person name="Mandapat C."/>
            <person name="Jackson L."/>
            <person name="Mathew T."/>
            <person name="Pu L."/>
            <person name="Thornton R."/>
            <person name="Saada N."/>
            <person name="Wilczek-Boney K.B."/>
            <person name="Lee S."/>
            <person name="Kovar C."/>
            <person name="Wu Y."/>
            <person name="Scherer S.E."/>
            <person name="Worley K.C."/>
            <person name="Muzny D.M."/>
            <person name="Gibbs R."/>
        </authorList>
    </citation>
    <scope>NUCLEOTIDE SEQUENCE</scope>
    <source>
        <strain evidence="5">Brora</strain>
    </source>
</reference>
<dbReference type="CDD" id="cd05382">
    <property type="entry name" value="CAP_GAPR1-like"/>
    <property type="match status" value="1"/>
</dbReference>
<protein>
    <recommendedName>
        <fullName evidence="2">Cysteine-rich venom protein</fullName>
    </recommendedName>
</protein>
<reference evidence="4" key="2">
    <citation type="submission" date="2015-02" db="UniProtKB">
        <authorList>
            <consortium name="EnsemblMetazoa"/>
        </authorList>
    </citation>
    <scope>IDENTIFICATION</scope>
</reference>
<name>T1JLR7_STRMM</name>
<dbReference type="HOGENOM" id="CLU_1039459_0_0_1"/>
<dbReference type="Gene3D" id="3.40.33.10">
    <property type="entry name" value="CAP"/>
    <property type="match status" value="1"/>
</dbReference>
<feature type="domain" description="SCP" evidence="3">
    <location>
        <begin position="120"/>
        <end position="255"/>
    </location>
</feature>